<evidence type="ECO:0000313" key="3">
    <source>
        <dbReference type="Proteomes" id="UP001204151"/>
    </source>
</evidence>
<accession>A0ABT1ZX11</accession>
<protein>
    <submittedName>
        <fullName evidence="2">GNAT family N-acetyltransferase</fullName>
    </submittedName>
</protein>
<reference evidence="2 3" key="1">
    <citation type="submission" date="2022-08" db="EMBL/GenBank/DDBJ databases">
        <title>Reclassification of Massilia species as members of the genera Telluria, Duganella, Pseudoduganella, Mokoshia gen. nov. and Zemynaea gen. nov. using orthogonal and non-orthogonal genome-based approaches.</title>
        <authorList>
            <person name="Bowman J.P."/>
        </authorList>
    </citation>
    <scope>NUCLEOTIDE SEQUENCE [LARGE SCALE GENOMIC DNA]</scope>
    <source>
        <strain evidence="2 3">JCM 31316</strain>
    </source>
</reference>
<dbReference type="RefSeq" id="WP_258819015.1">
    <property type="nucleotide sequence ID" value="NZ_JANUGW010000021.1"/>
</dbReference>
<sequence>MAARAGTAGAGSLRGGAGMSWTVVPATDFARHASRWQRLHAAGPASPLLDVDFVQALLDVFGTGRDMLAWHGDADDTDAMTIVTPGRLGAWNTFQPAQAPVGLWLQRDTRPADGLLAGLLRALPGPALMLGLTQCDPMLMPRPAFDTPSGARSFDYIRTARITLQGGFDDYWNARGKNLRNNLKKQRNRLRQDGIATRLEVVRERELMAGAVADYGKLETTGWKAAEGTAVAADNDQGRFYRALLEAFARRGAASVYRYWFDGPSGPHLAAMDLCVEGGDCIVILKTAYDEALGPQLSPALLMREEATRGLFDEARFERIEFYGRVMEWHTRWTDEIRTMYHLNGYRWPLLGRLHALAARDRGGEADVSAAPPAPAAAATGS</sequence>
<dbReference type="SUPFAM" id="SSF55729">
    <property type="entry name" value="Acyl-CoA N-acyltransferases (Nat)"/>
    <property type="match status" value="1"/>
</dbReference>
<name>A0ABT1ZX11_9BURK</name>
<evidence type="ECO:0000259" key="1">
    <source>
        <dbReference type="Pfam" id="PF13480"/>
    </source>
</evidence>
<evidence type="ECO:0000313" key="2">
    <source>
        <dbReference type="EMBL" id="MCS0584463.1"/>
    </source>
</evidence>
<gene>
    <name evidence="2" type="ORF">NX784_22990</name>
</gene>
<dbReference type="InterPro" id="IPR038740">
    <property type="entry name" value="BioF2-like_GNAT_dom"/>
</dbReference>
<dbReference type="InterPro" id="IPR016181">
    <property type="entry name" value="Acyl_CoA_acyltransferase"/>
</dbReference>
<keyword evidence="3" id="KW-1185">Reference proteome</keyword>
<dbReference type="Pfam" id="PF13480">
    <property type="entry name" value="Acetyltransf_6"/>
    <property type="match status" value="1"/>
</dbReference>
<organism evidence="2 3">
    <name type="scientific">Massilia pinisoli</name>
    <dbReference type="NCBI Taxonomy" id="1772194"/>
    <lineage>
        <taxon>Bacteria</taxon>
        <taxon>Pseudomonadati</taxon>
        <taxon>Pseudomonadota</taxon>
        <taxon>Betaproteobacteria</taxon>
        <taxon>Burkholderiales</taxon>
        <taxon>Oxalobacteraceae</taxon>
        <taxon>Telluria group</taxon>
        <taxon>Massilia</taxon>
    </lineage>
</organism>
<dbReference type="Proteomes" id="UP001204151">
    <property type="component" value="Unassembled WGS sequence"/>
</dbReference>
<dbReference type="EMBL" id="JANUGW010000021">
    <property type="protein sequence ID" value="MCS0584463.1"/>
    <property type="molecule type" value="Genomic_DNA"/>
</dbReference>
<proteinExistence type="predicted"/>
<comment type="caution">
    <text evidence="2">The sequence shown here is derived from an EMBL/GenBank/DDBJ whole genome shotgun (WGS) entry which is preliminary data.</text>
</comment>
<feature type="domain" description="BioF2-like acetyltransferase" evidence="1">
    <location>
        <begin position="178"/>
        <end position="328"/>
    </location>
</feature>